<sequence>MQLKELPLEELRKKSIEELEREILKLLREQFNLRMHAAASQLKETDLFKKIRRDIARIKTLLTEKVRVS</sequence>
<evidence type="ECO:0000313" key="7">
    <source>
        <dbReference type="EMBL" id="ATW29410.1"/>
    </source>
</evidence>
<dbReference type="Proteomes" id="UP000230008">
    <property type="component" value="Chromosome"/>
</dbReference>
<evidence type="ECO:0000313" key="8">
    <source>
        <dbReference type="Proteomes" id="UP000230008"/>
    </source>
</evidence>
<keyword evidence="2 5" id="KW-0689">Ribosomal protein</keyword>
<dbReference type="Pfam" id="PF00831">
    <property type="entry name" value="Ribosomal_L29"/>
    <property type="match status" value="1"/>
</dbReference>
<evidence type="ECO:0000256" key="5">
    <source>
        <dbReference type="HAMAP-Rule" id="MF_00374"/>
    </source>
</evidence>
<name>A0A2D3T6R1_9ENTR</name>
<reference evidence="8" key="2">
    <citation type="submission" date="2017-11" db="EMBL/GenBank/DDBJ databases">
        <title>PacBio sequencing of new strain of the secondary endosymbiont Candidatus Hamiltonella defensa.</title>
        <authorList>
            <person name="Strand M.R."/>
            <person name="Oliver K."/>
        </authorList>
    </citation>
    <scope>NUCLEOTIDE SEQUENCE [LARGE SCALE GENOMIC DNA]</scope>
    <source>
        <strain evidence="8">A2C</strain>
    </source>
</reference>
<dbReference type="GO" id="GO:0022625">
    <property type="term" value="C:cytosolic large ribosomal subunit"/>
    <property type="evidence" value="ECO:0007669"/>
    <property type="project" value="TreeGrafter"/>
</dbReference>
<evidence type="ECO:0000256" key="1">
    <source>
        <dbReference type="ARBA" id="ARBA00009254"/>
    </source>
</evidence>
<feature type="coiled-coil region" evidence="6">
    <location>
        <begin position="9"/>
        <end position="36"/>
    </location>
</feature>
<dbReference type="Gene3D" id="6.10.140.1970">
    <property type="match status" value="1"/>
</dbReference>
<keyword evidence="3 5" id="KW-0687">Ribonucleoprotein</keyword>
<evidence type="ECO:0000256" key="3">
    <source>
        <dbReference type="ARBA" id="ARBA00023274"/>
    </source>
</evidence>
<gene>
    <name evidence="5" type="primary">rpmC</name>
    <name evidence="7" type="ORF">BJP41_02590</name>
</gene>
<dbReference type="AlphaFoldDB" id="A0A2D3T6R1"/>
<evidence type="ECO:0000256" key="4">
    <source>
        <dbReference type="ARBA" id="ARBA00035204"/>
    </source>
</evidence>
<dbReference type="InterPro" id="IPR050063">
    <property type="entry name" value="Ribosomal_protein_uL29"/>
</dbReference>
<dbReference type="InterPro" id="IPR001854">
    <property type="entry name" value="Ribosomal_uL29"/>
</dbReference>
<evidence type="ECO:0000256" key="6">
    <source>
        <dbReference type="SAM" id="Coils"/>
    </source>
</evidence>
<comment type="similarity">
    <text evidence="1 5">Belongs to the universal ribosomal protein uL29 family.</text>
</comment>
<evidence type="ECO:0000256" key="2">
    <source>
        <dbReference type="ARBA" id="ARBA00022980"/>
    </source>
</evidence>
<dbReference type="GO" id="GO:0003735">
    <property type="term" value="F:structural constituent of ribosome"/>
    <property type="evidence" value="ECO:0007669"/>
    <property type="project" value="InterPro"/>
</dbReference>
<dbReference type="PANTHER" id="PTHR10916">
    <property type="entry name" value="60S RIBOSOMAL PROTEIN L35/50S RIBOSOMAL PROTEIN L29"/>
    <property type="match status" value="1"/>
</dbReference>
<dbReference type="CDD" id="cd00427">
    <property type="entry name" value="Ribosomal_L29_HIP"/>
    <property type="match status" value="1"/>
</dbReference>
<dbReference type="GO" id="GO:0006412">
    <property type="term" value="P:translation"/>
    <property type="evidence" value="ECO:0007669"/>
    <property type="project" value="UniProtKB-UniRule"/>
</dbReference>
<dbReference type="PANTHER" id="PTHR10916:SF0">
    <property type="entry name" value="LARGE RIBOSOMAL SUBUNIT PROTEIN UL29C"/>
    <property type="match status" value="1"/>
</dbReference>
<dbReference type="SUPFAM" id="SSF46561">
    <property type="entry name" value="Ribosomal protein L29 (L29p)"/>
    <property type="match status" value="1"/>
</dbReference>
<accession>A0A2D3T6R1</accession>
<dbReference type="EMBL" id="CP017606">
    <property type="protein sequence ID" value="ATW29410.1"/>
    <property type="molecule type" value="Genomic_DNA"/>
</dbReference>
<reference evidence="8" key="1">
    <citation type="submission" date="2016-10" db="EMBL/GenBank/DDBJ databases">
        <authorList>
            <person name="Chevignon G."/>
        </authorList>
    </citation>
    <scope>NUCLEOTIDE SEQUENCE [LARGE SCALE GENOMIC DNA]</scope>
    <source>
        <strain evidence="8">A2C</strain>
    </source>
</reference>
<protein>
    <recommendedName>
        <fullName evidence="4 5">Large ribosomal subunit protein uL29</fullName>
    </recommendedName>
</protein>
<proteinExistence type="inferred from homology"/>
<dbReference type="HAMAP" id="MF_00374">
    <property type="entry name" value="Ribosomal_uL29"/>
    <property type="match status" value="1"/>
</dbReference>
<keyword evidence="6" id="KW-0175">Coiled coil</keyword>
<dbReference type="NCBIfam" id="TIGR00012">
    <property type="entry name" value="L29"/>
    <property type="match status" value="1"/>
</dbReference>
<organism evidence="7 8">
    <name type="scientific">Candidatus Williamhamiltonella defendens</name>
    <dbReference type="NCBI Taxonomy" id="138072"/>
    <lineage>
        <taxon>Bacteria</taxon>
        <taxon>Pseudomonadati</taxon>
        <taxon>Pseudomonadota</taxon>
        <taxon>Gammaproteobacteria</taxon>
        <taxon>Enterobacterales</taxon>
        <taxon>Enterobacteriaceae</taxon>
        <taxon>aphid secondary symbionts</taxon>
        <taxon>Candidatus Williamhamiltonella</taxon>
    </lineage>
</organism>
<dbReference type="InterPro" id="IPR036049">
    <property type="entry name" value="Ribosomal_uL29_sf"/>
</dbReference>